<dbReference type="AlphaFoldDB" id="Q118N0"/>
<evidence type="ECO:0000256" key="1">
    <source>
        <dbReference type="SAM" id="MobiDB-lite"/>
    </source>
</evidence>
<dbReference type="KEGG" id="ter:Tery_0600"/>
<feature type="region of interest" description="Disordered" evidence="1">
    <location>
        <begin position="1"/>
        <end position="111"/>
    </location>
</feature>
<proteinExistence type="predicted"/>
<reference evidence="2" key="1">
    <citation type="submission" date="2006-06" db="EMBL/GenBank/DDBJ databases">
        <title>Complete sequence of Trichodesmium erythraeum IMS101.</title>
        <authorList>
            <consortium name="US DOE Joint Genome Institute"/>
            <person name="Copeland A."/>
            <person name="Lucas S."/>
            <person name="Lapidus A."/>
            <person name="Barry K."/>
            <person name="Detter J.C."/>
            <person name="Glavina del Rio T."/>
            <person name="Hammon N."/>
            <person name="Israni S."/>
            <person name="Dalin E."/>
            <person name="Tice H."/>
            <person name="Pitluck S."/>
            <person name="Kiss H."/>
            <person name="Munk A.C."/>
            <person name="Brettin T."/>
            <person name="Bruce D."/>
            <person name="Han C."/>
            <person name="Tapia R."/>
            <person name="Gilna P."/>
            <person name="Schmutz J."/>
            <person name="Larimer F."/>
            <person name="Land M."/>
            <person name="Hauser L."/>
            <person name="Kyrpides N."/>
            <person name="Kim E."/>
            <person name="Richardson P."/>
        </authorList>
    </citation>
    <scope>NUCLEOTIDE SEQUENCE [LARGE SCALE GENOMIC DNA]</scope>
    <source>
        <strain evidence="2">IMS101</strain>
    </source>
</reference>
<name>Q118N0_TRIEI</name>
<feature type="compositionally biased region" description="Low complexity" evidence="1">
    <location>
        <begin position="10"/>
        <end position="28"/>
    </location>
</feature>
<dbReference type="RefSeq" id="WP_011610438.1">
    <property type="nucleotide sequence ID" value="NC_008312.1"/>
</dbReference>
<feature type="region of interest" description="Disordered" evidence="1">
    <location>
        <begin position="596"/>
        <end position="619"/>
    </location>
</feature>
<accession>Q118N0</accession>
<feature type="compositionally biased region" description="Basic and acidic residues" evidence="1">
    <location>
        <begin position="75"/>
        <end position="111"/>
    </location>
</feature>
<dbReference type="EMBL" id="CP000393">
    <property type="protein sequence ID" value="ABG50044.1"/>
    <property type="molecule type" value="Genomic_DNA"/>
</dbReference>
<sequence length="633" mass="71990">MNYETENYDQDQGSQNYQYQSSENYQDQGSDNYQTKTVKENPVAKNVAKKGRLRGLTQADVDRKAGKAKRRKDMSKKIGGYEEKDAERRGELKKDYENNTDQIKKNEAERQQIAEEDAIKRQADTENRRNKVAADLKETNEVRLENSAEWDSTRQAEYAALVQAVADKIAVFQAEILQTKADTKDRHDKVVADIKETNEVRLENSAEWDKTRQAEYAALVQAVADKIAVFQAEILQTKADTKDRHDKVVADIKETNEVRLENSAEWDKTRQAEYAALVQAVADKIAVFQAEILQTKADTKDRHDKVVADIKETNEVRLENSAEWDSTRQAEYAALVQAVADKIAAFQAEILQTKADTKDRHDKVVADIKETNEVRLENSAEWDKTRQAEYAALVQAVADKIAVFQAEILQTKADTKDRHDKVVADIKETNEVRLENSAEWDKTRQAEYAALVQAVADKIAAFQAEILQTKADTKDRHDKVVADIKETNEVRLENSAEWDKTRQAEYAALVQTVADKIAAFQAEILQTKADTKDRHDKVVADIKETNEVRLENSAEWDSTRQAEYAALVQAVADKIAGFKAEILESLNTAIEKATQEETQRKQIAEEDKQERVDANSKRRKDRNDQFVDFIEVS</sequence>
<gene>
    <name evidence="2" type="ordered locus">Tery_0600</name>
</gene>
<evidence type="ECO:0000313" key="2">
    <source>
        <dbReference type="EMBL" id="ABG50044.1"/>
    </source>
</evidence>
<organism evidence="2">
    <name type="scientific">Trichodesmium erythraeum (strain IMS101)</name>
    <dbReference type="NCBI Taxonomy" id="203124"/>
    <lineage>
        <taxon>Bacteria</taxon>
        <taxon>Bacillati</taxon>
        <taxon>Cyanobacteriota</taxon>
        <taxon>Cyanophyceae</taxon>
        <taxon>Oscillatoriophycideae</taxon>
        <taxon>Oscillatoriales</taxon>
        <taxon>Microcoleaceae</taxon>
        <taxon>Trichodesmium</taxon>
    </lineage>
</organism>
<dbReference type="HOGENOM" id="CLU_432071_0_0_3"/>
<protein>
    <submittedName>
        <fullName evidence="2">Uncharacterized protein</fullName>
    </submittedName>
</protein>